<dbReference type="PANTHER" id="PTHR11937">
    <property type="entry name" value="ACTIN"/>
    <property type="match status" value="1"/>
</dbReference>
<evidence type="ECO:0000256" key="4">
    <source>
        <dbReference type="ARBA" id="ARBA00023212"/>
    </source>
</evidence>
<dbReference type="Pfam" id="PF00022">
    <property type="entry name" value="Actin"/>
    <property type="match status" value="1"/>
</dbReference>
<evidence type="ECO:0000256" key="2">
    <source>
        <dbReference type="ARBA" id="ARBA00020098"/>
    </source>
</evidence>
<name>A0A8S1XP33_PAROT</name>
<evidence type="ECO:0000256" key="1">
    <source>
        <dbReference type="ARBA" id="ARBA00004245"/>
    </source>
</evidence>
<dbReference type="Proteomes" id="UP000683925">
    <property type="component" value="Unassembled WGS sequence"/>
</dbReference>
<keyword evidence="4" id="KW-0206">Cytoskeleton</keyword>
<organism evidence="5 6">
    <name type="scientific">Paramecium octaurelia</name>
    <dbReference type="NCBI Taxonomy" id="43137"/>
    <lineage>
        <taxon>Eukaryota</taxon>
        <taxon>Sar</taxon>
        <taxon>Alveolata</taxon>
        <taxon>Ciliophora</taxon>
        <taxon>Intramacronucleata</taxon>
        <taxon>Oligohymenophorea</taxon>
        <taxon>Peniculida</taxon>
        <taxon>Parameciidae</taxon>
        <taxon>Paramecium</taxon>
    </lineage>
</organism>
<gene>
    <name evidence="5" type="ORF">POCTA_138.1.T1280143</name>
</gene>
<keyword evidence="3" id="KW-0963">Cytoplasm</keyword>
<comment type="subcellular location">
    <subcellularLocation>
        <location evidence="1">Cytoplasm</location>
        <location evidence="1">Cytoskeleton</location>
    </subcellularLocation>
</comment>
<dbReference type="GO" id="GO:0005856">
    <property type="term" value="C:cytoskeleton"/>
    <property type="evidence" value="ECO:0007669"/>
    <property type="project" value="UniProtKB-SubCell"/>
</dbReference>
<keyword evidence="6" id="KW-1185">Reference proteome</keyword>
<proteinExistence type="predicted"/>
<dbReference type="AlphaFoldDB" id="A0A8S1XP33"/>
<dbReference type="OrthoDB" id="5132116at2759"/>
<dbReference type="OMA" id="QEVPCLP"/>
<evidence type="ECO:0000313" key="6">
    <source>
        <dbReference type="Proteomes" id="UP000683925"/>
    </source>
</evidence>
<evidence type="ECO:0000256" key="3">
    <source>
        <dbReference type="ARBA" id="ARBA00022490"/>
    </source>
</evidence>
<dbReference type="EMBL" id="CAJJDP010000128">
    <property type="protein sequence ID" value="CAD8202905.1"/>
    <property type="molecule type" value="Genomic_DNA"/>
</dbReference>
<dbReference type="InterPro" id="IPR004000">
    <property type="entry name" value="Actin"/>
</dbReference>
<accession>A0A8S1XP33</accession>
<sequence>MSENPAIIMDNGSYQLKAGIAKDKNPSCCFPAVVGRPKNHEAMVGENIKEVYIGQEALKKKGVLTLKHPIDNGIIYSWDERIWSHAFFNELKVDPENHPVY</sequence>
<dbReference type="FunFam" id="3.30.420.40:FF:000050">
    <property type="entry name" value="Actin, alpha skeletal muscle"/>
    <property type="match status" value="1"/>
</dbReference>
<protein>
    <recommendedName>
        <fullName evidence="2">Actin, cytoplasmic</fullName>
    </recommendedName>
</protein>
<reference evidence="5" key="1">
    <citation type="submission" date="2021-01" db="EMBL/GenBank/DDBJ databases">
        <authorList>
            <consortium name="Genoscope - CEA"/>
            <person name="William W."/>
        </authorList>
    </citation>
    <scope>NUCLEOTIDE SEQUENCE</scope>
</reference>
<comment type="caution">
    <text evidence="5">The sequence shown here is derived from an EMBL/GenBank/DDBJ whole genome shotgun (WGS) entry which is preliminary data.</text>
</comment>
<evidence type="ECO:0000313" key="5">
    <source>
        <dbReference type="EMBL" id="CAD8202905.1"/>
    </source>
</evidence>